<reference evidence="4 5" key="1">
    <citation type="submission" date="2019-08" db="EMBL/GenBank/DDBJ databases">
        <authorList>
            <person name="Herpell B J."/>
        </authorList>
    </citation>
    <scope>NUCLEOTIDE SEQUENCE [LARGE SCALE GENOMIC DNA]</scope>
    <source>
        <strain evidence="5">Msb3</strain>
    </source>
</reference>
<evidence type="ECO:0000256" key="1">
    <source>
        <dbReference type="ARBA" id="ARBA00023012"/>
    </source>
</evidence>
<name>A0A5Q4ZA31_9BURK</name>
<dbReference type="KEGG" id="pdio:PDMSB3_0126.1"/>
<dbReference type="EMBL" id="LR699554">
    <property type="protein sequence ID" value="VVD31429.1"/>
    <property type="molecule type" value="Genomic_DNA"/>
</dbReference>
<dbReference type="GO" id="GO:0000160">
    <property type="term" value="P:phosphorelay signal transduction system"/>
    <property type="evidence" value="ECO:0007669"/>
    <property type="project" value="UniProtKB-KW"/>
</dbReference>
<dbReference type="PROSITE" id="PS50894">
    <property type="entry name" value="HPT"/>
    <property type="match status" value="1"/>
</dbReference>
<dbReference type="InterPro" id="IPR036641">
    <property type="entry name" value="HPT_dom_sf"/>
</dbReference>
<dbReference type="Proteomes" id="UP000325811">
    <property type="component" value="Chromosome II"/>
</dbReference>
<proteinExistence type="predicted"/>
<dbReference type="Gene3D" id="1.20.120.160">
    <property type="entry name" value="HPT domain"/>
    <property type="match status" value="1"/>
</dbReference>
<keyword evidence="5" id="KW-1185">Reference proteome</keyword>
<dbReference type="AlphaFoldDB" id="A0A5Q4ZA31"/>
<dbReference type="SUPFAM" id="SSF47226">
    <property type="entry name" value="Histidine-containing phosphotransfer domain, HPT domain"/>
    <property type="match status" value="1"/>
</dbReference>
<feature type="domain" description="HPt" evidence="3">
    <location>
        <begin position="30"/>
        <end position="127"/>
    </location>
</feature>
<evidence type="ECO:0000313" key="4">
    <source>
        <dbReference type="EMBL" id="VVD31429.1"/>
    </source>
</evidence>
<accession>A0A5Q4ZA31</accession>
<keyword evidence="1" id="KW-0902">Two-component regulatory system</keyword>
<evidence type="ECO:0000256" key="2">
    <source>
        <dbReference type="PROSITE-ProRule" id="PRU00110"/>
    </source>
</evidence>
<organism evidence="4 5">
    <name type="scientific">Paraburkholderia dioscoreae</name>
    <dbReference type="NCBI Taxonomy" id="2604047"/>
    <lineage>
        <taxon>Bacteria</taxon>
        <taxon>Pseudomonadati</taxon>
        <taxon>Pseudomonadota</taxon>
        <taxon>Betaproteobacteria</taxon>
        <taxon>Burkholderiales</taxon>
        <taxon>Burkholderiaceae</taxon>
        <taxon>Paraburkholderia</taxon>
    </lineage>
</organism>
<feature type="modified residue" description="Phosphohistidine" evidence="2">
    <location>
        <position position="69"/>
    </location>
</feature>
<dbReference type="InterPro" id="IPR008207">
    <property type="entry name" value="Sig_transdc_His_kin_Hpt_dom"/>
</dbReference>
<dbReference type="GO" id="GO:0004672">
    <property type="term" value="F:protein kinase activity"/>
    <property type="evidence" value="ECO:0007669"/>
    <property type="project" value="UniProtKB-ARBA"/>
</dbReference>
<evidence type="ECO:0000259" key="3">
    <source>
        <dbReference type="PROSITE" id="PS50894"/>
    </source>
</evidence>
<dbReference type="RefSeq" id="WP_165187582.1">
    <property type="nucleotide sequence ID" value="NZ_LR699554.1"/>
</dbReference>
<protein>
    <submittedName>
        <fullName evidence="4">Hpt domain-containing protein</fullName>
    </submittedName>
</protein>
<gene>
    <name evidence="4" type="ORF">PDMSB3_0126</name>
</gene>
<keyword evidence="2" id="KW-0597">Phosphoprotein</keyword>
<sequence>MKAVGAMNQARPFGDPHLLRQKALELAGGDHVTARHLLEMIAQTDRTALAALRDSFKAASWDSVGSAAHRIAGSARMLECHEMLALLTRLEAAARARDVALAAALLPRVADALGELNISIGEALTNPG</sequence>
<dbReference type="Pfam" id="PF01627">
    <property type="entry name" value="Hpt"/>
    <property type="match status" value="1"/>
</dbReference>
<evidence type="ECO:0000313" key="5">
    <source>
        <dbReference type="Proteomes" id="UP000325811"/>
    </source>
</evidence>